<dbReference type="CDD" id="cd23339">
    <property type="entry name" value="beta-trefoil_FSCN_fungal_FRG1-like"/>
    <property type="match status" value="1"/>
</dbReference>
<feature type="compositionally biased region" description="Acidic residues" evidence="4">
    <location>
        <begin position="30"/>
        <end position="46"/>
    </location>
</feature>
<evidence type="ECO:0000256" key="2">
    <source>
        <dbReference type="ARBA" id="ARBA00010878"/>
    </source>
</evidence>
<feature type="region of interest" description="Disordered" evidence="4">
    <location>
        <begin position="1"/>
        <end position="63"/>
    </location>
</feature>
<accession>A0A167GG02</accession>
<protein>
    <recommendedName>
        <fullName evidence="7">Actin-crosslinking protein</fullName>
    </recommendedName>
</protein>
<dbReference type="GO" id="GO:0071013">
    <property type="term" value="C:catalytic step 2 spliceosome"/>
    <property type="evidence" value="ECO:0007669"/>
    <property type="project" value="TreeGrafter"/>
</dbReference>
<sequence length="283" mass="31967">MEVRRTKLTFKGEKPLKKKKKHHREGRSGEDEESDPQDWVFPDEPDQILGPTFILSPSSSPSSSYYLAYDSTRGRLNLASLSEDSPADRPTEVAQVWVATRVAGTTSVNLRTPDGKFLSCDKYGVVSADSEARGPQEEWIAERVSAPAAEVKEEEEDKPILARVDVCFGFKSVHGGWLGLDELAGGKLGVRGDAEEPQPWVVRVQKEWKFKAGEEDRRRREIENPGKRRIDEVETNHSFQAWGAGRSVTSHEDIRELKKARKEGTLSEAMLDRRRKLKSDRFC</sequence>
<feature type="compositionally biased region" description="Basic residues" evidence="4">
    <location>
        <begin position="16"/>
        <end position="25"/>
    </location>
</feature>
<feature type="compositionally biased region" description="Basic and acidic residues" evidence="4">
    <location>
        <begin position="1"/>
        <end position="15"/>
    </location>
</feature>
<evidence type="ECO:0000256" key="1">
    <source>
        <dbReference type="ARBA" id="ARBA00004604"/>
    </source>
</evidence>
<dbReference type="OrthoDB" id="5539371at2759"/>
<dbReference type="InterPro" id="IPR008999">
    <property type="entry name" value="Actin-crosslinking"/>
</dbReference>
<dbReference type="PANTHER" id="PTHR12928:SF0">
    <property type="entry name" value="FSHD REGION GENE 1"/>
    <property type="match status" value="1"/>
</dbReference>
<comment type="similarity">
    <text evidence="2">Belongs to the FRG1 family.</text>
</comment>
<evidence type="ECO:0008006" key="7">
    <source>
        <dbReference type="Google" id="ProtNLM"/>
    </source>
</evidence>
<keyword evidence="6" id="KW-1185">Reference proteome</keyword>
<dbReference type="InterPro" id="IPR010414">
    <property type="entry name" value="FRG1"/>
</dbReference>
<organism evidence="5 6">
    <name type="scientific">Calocera viscosa (strain TUFC12733)</name>
    <dbReference type="NCBI Taxonomy" id="1330018"/>
    <lineage>
        <taxon>Eukaryota</taxon>
        <taxon>Fungi</taxon>
        <taxon>Dikarya</taxon>
        <taxon>Basidiomycota</taxon>
        <taxon>Agaricomycotina</taxon>
        <taxon>Dacrymycetes</taxon>
        <taxon>Dacrymycetales</taxon>
        <taxon>Dacrymycetaceae</taxon>
        <taxon>Calocera</taxon>
    </lineage>
</organism>
<keyword evidence="3" id="KW-0539">Nucleus</keyword>
<dbReference type="AlphaFoldDB" id="A0A167GG02"/>
<reference evidence="5 6" key="1">
    <citation type="journal article" date="2016" name="Mol. Biol. Evol.">
        <title>Comparative Genomics of Early-Diverging Mushroom-Forming Fungi Provides Insights into the Origins of Lignocellulose Decay Capabilities.</title>
        <authorList>
            <person name="Nagy L.G."/>
            <person name="Riley R."/>
            <person name="Tritt A."/>
            <person name="Adam C."/>
            <person name="Daum C."/>
            <person name="Floudas D."/>
            <person name="Sun H."/>
            <person name="Yadav J.S."/>
            <person name="Pangilinan J."/>
            <person name="Larsson K.H."/>
            <person name="Matsuura K."/>
            <person name="Barry K."/>
            <person name="Labutti K."/>
            <person name="Kuo R."/>
            <person name="Ohm R.A."/>
            <person name="Bhattacharya S.S."/>
            <person name="Shirouzu T."/>
            <person name="Yoshinaga Y."/>
            <person name="Martin F.M."/>
            <person name="Grigoriev I.V."/>
            <person name="Hibbett D.S."/>
        </authorList>
    </citation>
    <scope>NUCLEOTIDE SEQUENCE [LARGE SCALE GENOMIC DNA]</scope>
    <source>
        <strain evidence="5 6">TUFC12733</strain>
    </source>
</reference>
<dbReference type="Proteomes" id="UP000076738">
    <property type="component" value="Unassembled WGS sequence"/>
</dbReference>
<evidence type="ECO:0000313" key="6">
    <source>
        <dbReference type="Proteomes" id="UP000076738"/>
    </source>
</evidence>
<name>A0A167GG02_CALVF</name>
<evidence type="ECO:0000313" key="5">
    <source>
        <dbReference type="EMBL" id="KZO90518.1"/>
    </source>
</evidence>
<dbReference type="PANTHER" id="PTHR12928">
    <property type="entry name" value="FRG1 PROTEIN"/>
    <property type="match status" value="1"/>
</dbReference>
<dbReference type="SUPFAM" id="SSF50405">
    <property type="entry name" value="Actin-crosslinking proteins"/>
    <property type="match status" value="1"/>
</dbReference>
<comment type="subcellular location">
    <subcellularLocation>
        <location evidence="1">Nucleus</location>
        <location evidence="1">Nucleolus</location>
    </subcellularLocation>
</comment>
<dbReference type="GO" id="GO:0005730">
    <property type="term" value="C:nucleolus"/>
    <property type="evidence" value="ECO:0007669"/>
    <property type="project" value="UniProtKB-SubCell"/>
</dbReference>
<dbReference type="Gene3D" id="2.80.10.50">
    <property type="match status" value="1"/>
</dbReference>
<proteinExistence type="inferred from homology"/>
<evidence type="ECO:0000256" key="3">
    <source>
        <dbReference type="ARBA" id="ARBA00023242"/>
    </source>
</evidence>
<dbReference type="STRING" id="1330018.A0A167GG02"/>
<evidence type="ECO:0000256" key="4">
    <source>
        <dbReference type="SAM" id="MobiDB-lite"/>
    </source>
</evidence>
<dbReference type="Pfam" id="PF06229">
    <property type="entry name" value="FRG1"/>
    <property type="match status" value="1"/>
</dbReference>
<gene>
    <name evidence="5" type="ORF">CALVIDRAFT_542635</name>
</gene>
<dbReference type="EMBL" id="KV417340">
    <property type="protein sequence ID" value="KZO90518.1"/>
    <property type="molecule type" value="Genomic_DNA"/>
</dbReference>
<dbReference type="GO" id="GO:0051015">
    <property type="term" value="F:actin filament binding"/>
    <property type="evidence" value="ECO:0007669"/>
    <property type="project" value="TreeGrafter"/>
</dbReference>